<dbReference type="SUPFAM" id="SSF46955">
    <property type="entry name" value="Putative DNA-binding domain"/>
    <property type="match status" value="2"/>
</dbReference>
<evidence type="ECO:0000256" key="11">
    <source>
        <dbReference type="HAMAP-Rule" id="MF_00283"/>
    </source>
</evidence>
<evidence type="ECO:0000256" key="2">
    <source>
        <dbReference type="ARBA" id="ARBA00011209"/>
    </source>
</evidence>
<evidence type="ECO:0000256" key="9">
    <source>
        <dbReference type="ARBA" id="ARBA00023146"/>
    </source>
</evidence>
<comment type="catalytic activity">
    <reaction evidence="10 11">
        <text>tRNA(Phe) + L-phenylalanine + ATP = L-phenylalanyl-tRNA(Phe) + AMP + diphosphate + H(+)</text>
        <dbReference type="Rhea" id="RHEA:19413"/>
        <dbReference type="Rhea" id="RHEA-COMP:9668"/>
        <dbReference type="Rhea" id="RHEA-COMP:9699"/>
        <dbReference type="ChEBI" id="CHEBI:15378"/>
        <dbReference type="ChEBI" id="CHEBI:30616"/>
        <dbReference type="ChEBI" id="CHEBI:33019"/>
        <dbReference type="ChEBI" id="CHEBI:58095"/>
        <dbReference type="ChEBI" id="CHEBI:78442"/>
        <dbReference type="ChEBI" id="CHEBI:78531"/>
        <dbReference type="ChEBI" id="CHEBI:456215"/>
        <dbReference type="EC" id="6.1.1.20"/>
    </reaction>
</comment>
<feature type="binding site" evidence="11">
    <location>
        <position position="348"/>
    </location>
    <ligand>
        <name>Mg(2+)</name>
        <dbReference type="ChEBI" id="CHEBI:18420"/>
        <note>shared with alpha subunit</note>
    </ligand>
</feature>
<comment type="similarity">
    <text evidence="1 11">Belongs to the phenylalanyl-tRNA synthetase beta subunit family. Type 1 subfamily.</text>
</comment>
<dbReference type="STRING" id="1802451.A3C82_02750"/>
<dbReference type="Pfam" id="PF17759">
    <property type="entry name" value="tRNA_synthFbeta"/>
    <property type="match status" value="1"/>
</dbReference>
<dbReference type="InterPro" id="IPR005147">
    <property type="entry name" value="tRNA_synthase_B5-dom"/>
</dbReference>
<keyword evidence="6 11" id="KW-0067">ATP-binding</keyword>
<feature type="binding site" evidence="11">
    <location>
        <position position="352"/>
    </location>
    <ligand>
        <name>Mg(2+)</name>
        <dbReference type="ChEBI" id="CHEBI:18420"/>
        <note>shared with alpha subunit</note>
    </ligand>
</feature>
<feature type="domain" description="B5" evidence="13">
    <location>
        <begin position="288"/>
        <end position="364"/>
    </location>
</feature>
<feature type="binding site" evidence="11">
    <location>
        <position position="351"/>
    </location>
    <ligand>
        <name>Mg(2+)</name>
        <dbReference type="ChEBI" id="CHEBI:18420"/>
        <note>shared with alpha subunit</note>
    </ligand>
</feature>
<keyword evidence="3 11" id="KW-0436">Ligase</keyword>
<dbReference type="EMBL" id="MHTW01000017">
    <property type="protein sequence ID" value="OHA67162.1"/>
    <property type="molecule type" value="Genomic_DNA"/>
</dbReference>
<evidence type="ECO:0000256" key="5">
    <source>
        <dbReference type="ARBA" id="ARBA00022741"/>
    </source>
</evidence>
<dbReference type="NCBIfam" id="TIGR00472">
    <property type="entry name" value="pheT_bact"/>
    <property type="match status" value="1"/>
</dbReference>
<dbReference type="PROSITE" id="PS51483">
    <property type="entry name" value="B5"/>
    <property type="match status" value="1"/>
</dbReference>
<dbReference type="EC" id="6.1.1.20" evidence="11"/>
<evidence type="ECO:0000256" key="7">
    <source>
        <dbReference type="ARBA" id="ARBA00022842"/>
    </source>
</evidence>
<keyword evidence="9 11" id="KW-0030">Aminoacyl-tRNA synthetase</keyword>
<keyword evidence="11" id="KW-0963">Cytoplasm</keyword>
<dbReference type="InterPro" id="IPR005121">
    <property type="entry name" value="Fdx_antiC-bd"/>
</dbReference>
<keyword evidence="5 11" id="KW-0547">Nucleotide-binding</keyword>
<dbReference type="PANTHER" id="PTHR10947">
    <property type="entry name" value="PHENYLALANYL-TRNA SYNTHETASE BETA CHAIN AND LEUCINE-RICH REPEAT-CONTAINING PROTEIN 47"/>
    <property type="match status" value="1"/>
</dbReference>
<dbReference type="GO" id="GO:0003723">
    <property type="term" value="F:RNA binding"/>
    <property type="evidence" value="ECO:0007669"/>
    <property type="project" value="InterPro"/>
</dbReference>
<protein>
    <recommendedName>
        <fullName evidence="11">Phenylalanine--tRNA ligase beta subunit</fullName>
        <ecNumber evidence="11">6.1.1.20</ecNumber>
    </recommendedName>
    <alternativeName>
        <fullName evidence="11">Phenylalanyl-tRNA synthetase beta subunit</fullName>
        <shortName evidence="11">PheRS</shortName>
    </alternativeName>
</protein>
<keyword evidence="7 11" id="KW-0460">Magnesium</keyword>
<dbReference type="Pfam" id="PF03483">
    <property type="entry name" value="B3_4"/>
    <property type="match status" value="1"/>
</dbReference>
<dbReference type="Pfam" id="PF03484">
    <property type="entry name" value="B5"/>
    <property type="match status" value="1"/>
</dbReference>
<dbReference type="InterPro" id="IPR045864">
    <property type="entry name" value="aa-tRNA-synth_II/BPL/LPL"/>
</dbReference>
<evidence type="ECO:0000259" key="12">
    <source>
        <dbReference type="PROSITE" id="PS51447"/>
    </source>
</evidence>
<evidence type="ECO:0000256" key="1">
    <source>
        <dbReference type="ARBA" id="ARBA00008653"/>
    </source>
</evidence>
<organism evidence="14 15">
    <name type="scientific">Candidatus Wildermuthbacteria bacterium RIFCSPHIGHO2_02_FULL_47_12</name>
    <dbReference type="NCBI Taxonomy" id="1802451"/>
    <lineage>
        <taxon>Bacteria</taxon>
        <taxon>Candidatus Wildermuthiibacteriota</taxon>
    </lineage>
</organism>
<evidence type="ECO:0000256" key="8">
    <source>
        <dbReference type="ARBA" id="ARBA00022917"/>
    </source>
</evidence>
<dbReference type="Gene3D" id="3.30.56.10">
    <property type="match status" value="2"/>
</dbReference>
<dbReference type="SUPFAM" id="SSF55681">
    <property type="entry name" value="Class II aaRS and biotin synthetases"/>
    <property type="match status" value="1"/>
</dbReference>
<dbReference type="PROSITE" id="PS51447">
    <property type="entry name" value="FDX_ACB"/>
    <property type="match status" value="1"/>
</dbReference>
<dbReference type="SMART" id="SM00874">
    <property type="entry name" value="B5"/>
    <property type="match status" value="1"/>
</dbReference>
<dbReference type="GO" id="GO:0004826">
    <property type="term" value="F:phenylalanine-tRNA ligase activity"/>
    <property type="evidence" value="ECO:0007669"/>
    <property type="project" value="UniProtKB-UniRule"/>
</dbReference>
<dbReference type="Gene3D" id="3.50.40.10">
    <property type="entry name" value="Phenylalanyl-trna Synthetase, Chain B, domain 3"/>
    <property type="match status" value="1"/>
</dbReference>
<sequence length="679" mass="75365">MIFSYTWLQEFFTRKLPTPKALSELLAMHAFEVESVEKKGDDALLDVNILARRGDCLSHRGLAREIGAITASKVSPVQNSPVKIQKGDLPRLQVTVTSFDLVPRYSALVVEGAQIMKSPQWLKEKLEALGMNSINNVVDITNYVMLELGQPMHAFDYDKIKNHAMAVREAREGEKVLTLDDTTFSVPKGTLVIEDQKRLIDLMGIKGGKVSAIDSDTKNIIFQAAVFHPSRIYRTKKCLGYTTPAAETYIKGVDPAGTLHALERAASLLLKFGGGKTVQLVDIYPKKRATWKIRLALSDFSKILGCQIPFLKIRKILESLEFGVAKQGTDALEITVPTFRPDVALLEDVVEEVGRIYGYENIAGVFPVLPITPAQESENILVQDRVKDALQEAGCTEVYSYSFIGEKDLALFQYTAEEKAKLVELENPFSEDIKYLKPNGVDNLLKIAALNSKNYGKKDMKIFELGTEFSKTPKGVLEQEYIAGVIAPCAQSIQEAYAQAKGMVDLILERNGIAGVWYDDFQQSPETPAISAWDVAMSAEIKIGADEIGFINGAVSPRVLSALKIDRPVVAFEIDFAALFAHIIQETEYQPIPKFPAVFRDIAVVVPGGTKIGDILETIQIAGKELVRDVDLFDTYEQSFAFHIVYQAEDRTLTSKEVDALHARIIQALEAHEGWEVRK</sequence>
<dbReference type="SMART" id="SM00896">
    <property type="entry name" value="FDX-ACB"/>
    <property type="match status" value="1"/>
</dbReference>
<dbReference type="InterPro" id="IPR041616">
    <property type="entry name" value="PheRS_beta_core"/>
</dbReference>
<dbReference type="InterPro" id="IPR004532">
    <property type="entry name" value="Phe-tRNA-ligase_IIc_bsu_bact"/>
</dbReference>
<dbReference type="Gene3D" id="3.30.70.380">
    <property type="entry name" value="Ferrodoxin-fold anticodon-binding domain"/>
    <property type="match status" value="1"/>
</dbReference>
<evidence type="ECO:0000313" key="14">
    <source>
        <dbReference type="EMBL" id="OHA67162.1"/>
    </source>
</evidence>
<comment type="cofactor">
    <cofactor evidence="11">
        <name>Mg(2+)</name>
        <dbReference type="ChEBI" id="CHEBI:18420"/>
    </cofactor>
    <text evidence="11">Binds 2 magnesium ions per tetramer.</text>
</comment>
<dbReference type="GO" id="GO:0006432">
    <property type="term" value="P:phenylalanyl-tRNA aminoacylation"/>
    <property type="evidence" value="ECO:0007669"/>
    <property type="project" value="UniProtKB-UniRule"/>
</dbReference>
<evidence type="ECO:0000256" key="4">
    <source>
        <dbReference type="ARBA" id="ARBA00022723"/>
    </source>
</evidence>
<name>A0A1G2R4I9_9BACT</name>
<evidence type="ECO:0000256" key="10">
    <source>
        <dbReference type="ARBA" id="ARBA00049255"/>
    </source>
</evidence>
<comment type="caution">
    <text evidence="14">The sequence shown here is derived from an EMBL/GenBank/DDBJ whole genome shotgun (WGS) entry which is preliminary data.</text>
</comment>
<dbReference type="InterPro" id="IPR045060">
    <property type="entry name" value="Phe-tRNA-ligase_IIc_bsu"/>
</dbReference>
<proteinExistence type="inferred from homology"/>
<comment type="subunit">
    <text evidence="2 11">Tetramer of two alpha and two beta subunits.</text>
</comment>
<dbReference type="HAMAP" id="MF_00283">
    <property type="entry name" value="Phe_tRNA_synth_beta1"/>
    <property type="match status" value="1"/>
</dbReference>
<dbReference type="InterPro" id="IPR009061">
    <property type="entry name" value="DNA-bd_dom_put_sf"/>
</dbReference>
<evidence type="ECO:0000256" key="3">
    <source>
        <dbReference type="ARBA" id="ARBA00022598"/>
    </source>
</evidence>
<dbReference type="InterPro" id="IPR005146">
    <property type="entry name" value="B3/B4_tRNA-bd"/>
</dbReference>
<keyword evidence="4 11" id="KW-0479">Metal-binding</keyword>
<reference evidence="14 15" key="1">
    <citation type="journal article" date="2016" name="Nat. Commun.">
        <title>Thousands of microbial genomes shed light on interconnected biogeochemical processes in an aquifer system.</title>
        <authorList>
            <person name="Anantharaman K."/>
            <person name="Brown C.T."/>
            <person name="Hug L.A."/>
            <person name="Sharon I."/>
            <person name="Castelle C.J."/>
            <person name="Probst A.J."/>
            <person name="Thomas B.C."/>
            <person name="Singh A."/>
            <person name="Wilkins M.J."/>
            <person name="Karaoz U."/>
            <person name="Brodie E.L."/>
            <person name="Williams K.H."/>
            <person name="Hubbard S.S."/>
            <person name="Banfield J.F."/>
        </authorList>
    </citation>
    <scope>NUCLEOTIDE SEQUENCE [LARGE SCALE GENOMIC DNA]</scope>
</reference>
<accession>A0A1G2R4I9</accession>
<dbReference type="InterPro" id="IPR036690">
    <property type="entry name" value="Fdx_antiC-bd_sf"/>
</dbReference>
<dbReference type="Pfam" id="PF03147">
    <property type="entry name" value="FDX-ACB"/>
    <property type="match status" value="1"/>
</dbReference>
<comment type="subcellular location">
    <subcellularLocation>
        <location evidence="11">Cytoplasm</location>
    </subcellularLocation>
</comment>
<dbReference type="AlphaFoldDB" id="A0A1G2R4I9"/>
<dbReference type="Proteomes" id="UP000176901">
    <property type="component" value="Unassembled WGS sequence"/>
</dbReference>
<dbReference type="SMART" id="SM00873">
    <property type="entry name" value="B3_4"/>
    <property type="match status" value="1"/>
</dbReference>
<dbReference type="PANTHER" id="PTHR10947:SF0">
    <property type="entry name" value="PHENYLALANINE--TRNA LIGASE BETA SUBUNIT"/>
    <property type="match status" value="1"/>
</dbReference>
<gene>
    <name evidence="11" type="primary">pheT</name>
    <name evidence="14" type="ORF">A3C82_02750</name>
</gene>
<dbReference type="Gene3D" id="3.30.930.10">
    <property type="entry name" value="Bira Bifunctional Protein, Domain 2"/>
    <property type="match status" value="1"/>
</dbReference>
<dbReference type="SUPFAM" id="SSF54991">
    <property type="entry name" value="Anticodon-binding domain of PheRS"/>
    <property type="match status" value="1"/>
</dbReference>
<keyword evidence="8 11" id="KW-0648">Protein biosynthesis</keyword>
<evidence type="ECO:0000259" key="13">
    <source>
        <dbReference type="PROSITE" id="PS51483"/>
    </source>
</evidence>
<evidence type="ECO:0000313" key="15">
    <source>
        <dbReference type="Proteomes" id="UP000176901"/>
    </source>
</evidence>
<dbReference type="InterPro" id="IPR020825">
    <property type="entry name" value="Phe-tRNA_synthase-like_B3/B4"/>
</dbReference>
<dbReference type="GO" id="GO:0009328">
    <property type="term" value="C:phenylalanine-tRNA ligase complex"/>
    <property type="evidence" value="ECO:0007669"/>
    <property type="project" value="TreeGrafter"/>
</dbReference>
<dbReference type="GO" id="GO:0000287">
    <property type="term" value="F:magnesium ion binding"/>
    <property type="evidence" value="ECO:0007669"/>
    <property type="project" value="UniProtKB-UniRule"/>
</dbReference>
<dbReference type="SUPFAM" id="SSF56037">
    <property type="entry name" value="PheT/TilS domain"/>
    <property type="match status" value="1"/>
</dbReference>
<feature type="domain" description="FDX-ACB" evidence="12">
    <location>
        <begin position="593"/>
        <end position="678"/>
    </location>
</feature>
<feature type="binding site" evidence="11">
    <location>
        <position position="342"/>
    </location>
    <ligand>
        <name>Mg(2+)</name>
        <dbReference type="ChEBI" id="CHEBI:18420"/>
        <note>shared with alpha subunit</note>
    </ligand>
</feature>
<dbReference type="GO" id="GO:0005524">
    <property type="term" value="F:ATP binding"/>
    <property type="evidence" value="ECO:0007669"/>
    <property type="project" value="UniProtKB-UniRule"/>
</dbReference>
<evidence type="ECO:0000256" key="6">
    <source>
        <dbReference type="ARBA" id="ARBA00022840"/>
    </source>
</evidence>